<dbReference type="InterPro" id="IPR055402">
    <property type="entry name" value="KNTC1_N"/>
</dbReference>
<evidence type="ECO:0000313" key="2">
    <source>
        <dbReference type="EMBL" id="KAK5985973.1"/>
    </source>
</evidence>
<gene>
    <name evidence="2" type="ORF">GCK32_016956</name>
</gene>
<dbReference type="InterPro" id="IPR036322">
    <property type="entry name" value="WD40_repeat_dom_sf"/>
</dbReference>
<evidence type="ECO:0000313" key="3">
    <source>
        <dbReference type="Proteomes" id="UP001331761"/>
    </source>
</evidence>
<reference evidence="2 3" key="1">
    <citation type="submission" date="2019-10" db="EMBL/GenBank/DDBJ databases">
        <title>Assembly and Annotation for the nematode Trichostrongylus colubriformis.</title>
        <authorList>
            <person name="Martin J."/>
        </authorList>
    </citation>
    <scope>NUCLEOTIDE SEQUENCE [LARGE SCALE GENOMIC DNA]</scope>
    <source>
        <strain evidence="2">G859</strain>
        <tissue evidence="2">Whole worm</tissue>
    </source>
</reference>
<dbReference type="Pfam" id="PF24506">
    <property type="entry name" value="KNTC1_N"/>
    <property type="match status" value="1"/>
</dbReference>
<accession>A0AAN8GEZ6</accession>
<protein>
    <recommendedName>
        <fullName evidence="1">KNTC1 N-terminal domain-containing protein</fullName>
    </recommendedName>
</protein>
<dbReference type="EMBL" id="WIXE01001120">
    <property type="protein sequence ID" value="KAK5985973.1"/>
    <property type="molecule type" value="Genomic_DNA"/>
</dbReference>
<name>A0AAN8GEZ6_TRICO</name>
<comment type="caution">
    <text evidence="2">The sequence shown here is derived from an EMBL/GenBank/DDBJ whole genome shotgun (WGS) entry which is preliminary data.</text>
</comment>
<organism evidence="2 3">
    <name type="scientific">Trichostrongylus colubriformis</name>
    <name type="common">Black scour worm</name>
    <dbReference type="NCBI Taxonomy" id="6319"/>
    <lineage>
        <taxon>Eukaryota</taxon>
        <taxon>Metazoa</taxon>
        <taxon>Ecdysozoa</taxon>
        <taxon>Nematoda</taxon>
        <taxon>Chromadorea</taxon>
        <taxon>Rhabditida</taxon>
        <taxon>Rhabditina</taxon>
        <taxon>Rhabditomorpha</taxon>
        <taxon>Strongyloidea</taxon>
        <taxon>Trichostrongylidae</taxon>
        <taxon>Trichostrongylus</taxon>
    </lineage>
</organism>
<evidence type="ECO:0000259" key="1">
    <source>
        <dbReference type="Pfam" id="PF24506"/>
    </source>
</evidence>
<sequence>MRYTVVETDFGDEETKNFGKRDEFVSLTSLYEIKTLATISGDFENTENEDPVSECAPPPVFAESNEKWLAIAVEDDVSIFAISFDLQHLFTQPFRAGSCICGIGWLGDSHILAVVTTSMDVLFLSAESQTVITALNFPSTTPCKRAFVSSDVLDDICCLSVARQDGEIITLRIPEWSVLTGPSKESVLASCKESLQGAQITRAVSKWSINYLVCTGNLLIQ</sequence>
<feature type="non-terminal residue" evidence="2">
    <location>
        <position position="221"/>
    </location>
</feature>
<dbReference type="AlphaFoldDB" id="A0AAN8GEZ6"/>
<keyword evidence="3" id="KW-1185">Reference proteome</keyword>
<dbReference type="SUPFAM" id="SSF50978">
    <property type="entry name" value="WD40 repeat-like"/>
    <property type="match status" value="1"/>
</dbReference>
<feature type="domain" description="KNTC1 N-terminal" evidence="1">
    <location>
        <begin position="17"/>
        <end position="148"/>
    </location>
</feature>
<proteinExistence type="predicted"/>
<dbReference type="Proteomes" id="UP001331761">
    <property type="component" value="Unassembled WGS sequence"/>
</dbReference>